<dbReference type="AlphaFoldDB" id="A0AAP2RAS3"/>
<reference evidence="2 3" key="1">
    <citation type="submission" date="2017-11" db="EMBL/GenBank/DDBJ databases">
        <title>Isolation and Characterization of Family Methanocellaceae Species from Potential Methane Hydrate Area Offshore Southwestern Taiwan.</title>
        <authorList>
            <person name="Zhang W.-L."/>
            <person name="Chen W.-C."/>
            <person name="Lai M.-C."/>
            <person name="Chen S.-C."/>
        </authorList>
    </citation>
    <scope>NUCLEOTIDE SEQUENCE [LARGE SCALE GENOMIC DNA]</scope>
    <source>
        <strain evidence="2 3">CWC-04</strain>
    </source>
</reference>
<protein>
    <submittedName>
        <fullName evidence="2">Uncharacterized protein</fullName>
    </submittedName>
</protein>
<organism evidence="2 3">
    <name type="scientific">Methanooceanicella nereidis</name>
    <dbReference type="NCBI Taxonomy" id="2052831"/>
    <lineage>
        <taxon>Archaea</taxon>
        <taxon>Methanobacteriati</taxon>
        <taxon>Methanobacteriota</taxon>
        <taxon>Stenosarchaea group</taxon>
        <taxon>Methanomicrobia</taxon>
        <taxon>Methanocellales</taxon>
        <taxon>Methanocellaceae</taxon>
        <taxon>Methanooceanicella</taxon>
    </lineage>
</organism>
<sequence>MNLKILYENPILKMMSFLVFFDSFILLFVGLGIKGGAGIELGLIYGILGGLVAMIAFNLISALFIAALTNKA</sequence>
<gene>
    <name evidence="2" type="ORF">CUJ83_03820</name>
</gene>
<keyword evidence="1" id="KW-0812">Transmembrane</keyword>
<keyword evidence="3" id="KW-1185">Reference proteome</keyword>
<feature type="transmembrane region" description="Helical" evidence="1">
    <location>
        <begin position="12"/>
        <end position="31"/>
    </location>
</feature>
<dbReference type="RefSeq" id="WP_230740786.1">
    <property type="nucleotide sequence ID" value="NZ_PGCK01000002.1"/>
</dbReference>
<proteinExistence type="predicted"/>
<comment type="caution">
    <text evidence="2">The sequence shown here is derived from an EMBL/GenBank/DDBJ whole genome shotgun (WGS) entry which is preliminary data.</text>
</comment>
<keyword evidence="1" id="KW-1133">Transmembrane helix</keyword>
<accession>A0AAP2RAS3</accession>
<evidence type="ECO:0000313" key="3">
    <source>
        <dbReference type="Proteomes" id="UP001320159"/>
    </source>
</evidence>
<dbReference type="Proteomes" id="UP001320159">
    <property type="component" value="Unassembled WGS sequence"/>
</dbReference>
<name>A0AAP2RAS3_9EURY</name>
<feature type="transmembrane region" description="Helical" evidence="1">
    <location>
        <begin position="43"/>
        <end position="68"/>
    </location>
</feature>
<evidence type="ECO:0000313" key="2">
    <source>
        <dbReference type="EMBL" id="MCD1294121.1"/>
    </source>
</evidence>
<evidence type="ECO:0000256" key="1">
    <source>
        <dbReference type="SAM" id="Phobius"/>
    </source>
</evidence>
<dbReference type="EMBL" id="PGCK01000002">
    <property type="protein sequence ID" value="MCD1294121.1"/>
    <property type="molecule type" value="Genomic_DNA"/>
</dbReference>
<keyword evidence="1" id="KW-0472">Membrane</keyword>